<comment type="catalytic activity">
    <reaction evidence="1">
        <text>ATP + protein L-histidine = ADP + protein N-phospho-L-histidine.</text>
        <dbReference type="EC" id="2.7.13.3"/>
    </reaction>
</comment>
<dbReference type="GO" id="GO:0000160">
    <property type="term" value="P:phosphorelay signal transduction system"/>
    <property type="evidence" value="ECO:0007669"/>
    <property type="project" value="UniProtKB-KW"/>
</dbReference>
<dbReference type="SUPFAM" id="SSF55874">
    <property type="entry name" value="ATPase domain of HSP90 chaperone/DNA topoisomerase II/histidine kinase"/>
    <property type="match status" value="1"/>
</dbReference>
<dbReference type="RefSeq" id="WP_116011210.1">
    <property type="nucleotide sequence ID" value="NZ_QNUH01000004.1"/>
</dbReference>
<feature type="domain" description="Histidine kinase" evidence="7">
    <location>
        <begin position="72"/>
        <end position="252"/>
    </location>
</feature>
<comment type="caution">
    <text evidence="8">The sequence shown here is derived from an EMBL/GenBank/DDBJ whole genome shotgun (WGS) entry which is preliminary data.</text>
</comment>
<evidence type="ECO:0000256" key="4">
    <source>
        <dbReference type="ARBA" id="ARBA00022777"/>
    </source>
</evidence>
<dbReference type="CDD" id="cd16917">
    <property type="entry name" value="HATPase_UhpB-NarQ-NarX-like"/>
    <property type="match status" value="1"/>
</dbReference>
<keyword evidence="6" id="KW-0472">Membrane</keyword>
<dbReference type="GO" id="GO:0004673">
    <property type="term" value="F:protein histidine kinase activity"/>
    <property type="evidence" value="ECO:0007669"/>
    <property type="project" value="UniProtKB-EC"/>
</dbReference>
<keyword evidence="6" id="KW-0812">Transmembrane</keyword>
<name>A0A3D9DN38_9FLAO</name>
<protein>
    <recommendedName>
        <fullName evidence="2">histidine kinase</fullName>
        <ecNumber evidence="2">2.7.13.3</ecNumber>
    </recommendedName>
</protein>
<dbReference type="OrthoDB" id="9778366at2"/>
<keyword evidence="5" id="KW-0902">Two-component regulatory system</keyword>
<dbReference type="EC" id="2.7.13.3" evidence="2"/>
<dbReference type="InterPro" id="IPR036890">
    <property type="entry name" value="HATPase_C_sf"/>
</dbReference>
<dbReference type="PANTHER" id="PTHR24421">
    <property type="entry name" value="NITRATE/NITRITE SENSOR PROTEIN NARX-RELATED"/>
    <property type="match status" value="1"/>
</dbReference>
<evidence type="ECO:0000256" key="6">
    <source>
        <dbReference type="SAM" id="Phobius"/>
    </source>
</evidence>
<feature type="transmembrane region" description="Helical" evidence="6">
    <location>
        <begin position="12"/>
        <end position="37"/>
    </location>
</feature>
<dbReference type="InterPro" id="IPR005467">
    <property type="entry name" value="His_kinase_dom"/>
</dbReference>
<dbReference type="InterPro" id="IPR003594">
    <property type="entry name" value="HATPase_dom"/>
</dbReference>
<reference evidence="8 9" key="1">
    <citation type="journal article" date="2010" name="Syst. Appl. Microbiol.">
        <title>Four new species of Chryseobacterium from the rhizosphere of coastal sand dune plants, Chryseobacterium elymi sp. nov., Chryseobacterium hagamense sp. nov., Chryseobacterium lathyri sp. nov. and Chryseobacterium rhizosphaerae sp. nov.</title>
        <authorList>
            <person name="Cho S.H."/>
            <person name="Lee K.S."/>
            <person name="Shin D.S."/>
            <person name="Han J.H."/>
            <person name="Park K.S."/>
            <person name="Lee C.H."/>
            <person name="Park K.H."/>
            <person name="Kim S.B."/>
        </authorList>
    </citation>
    <scope>NUCLEOTIDE SEQUENCE [LARGE SCALE GENOMIC DNA]</scope>
    <source>
        <strain evidence="8 9">KCTC 22547</strain>
    </source>
</reference>
<evidence type="ECO:0000256" key="2">
    <source>
        <dbReference type="ARBA" id="ARBA00012438"/>
    </source>
</evidence>
<dbReference type="InterPro" id="IPR050482">
    <property type="entry name" value="Sensor_HK_TwoCompSys"/>
</dbReference>
<dbReference type="Gene3D" id="3.30.565.10">
    <property type="entry name" value="Histidine kinase-like ATPase, C-terminal domain"/>
    <property type="match status" value="1"/>
</dbReference>
<evidence type="ECO:0000256" key="3">
    <source>
        <dbReference type="ARBA" id="ARBA00022679"/>
    </source>
</evidence>
<dbReference type="AlphaFoldDB" id="A0A3D9DN38"/>
<evidence type="ECO:0000313" key="8">
    <source>
        <dbReference type="EMBL" id="REC79383.1"/>
    </source>
</evidence>
<keyword evidence="9" id="KW-1185">Reference proteome</keyword>
<evidence type="ECO:0000313" key="9">
    <source>
        <dbReference type="Proteomes" id="UP000257030"/>
    </source>
</evidence>
<organism evidence="8 9">
    <name type="scientific">Chryseobacterium elymi</name>
    <dbReference type="NCBI Taxonomy" id="395936"/>
    <lineage>
        <taxon>Bacteria</taxon>
        <taxon>Pseudomonadati</taxon>
        <taxon>Bacteroidota</taxon>
        <taxon>Flavobacteriia</taxon>
        <taxon>Flavobacteriales</taxon>
        <taxon>Weeksellaceae</taxon>
        <taxon>Chryseobacterium group</taxon>
        <taxon>Chryseobacterium</taxon>
    </lineage>
</organism>
<dbReference type="PROSITE" id="PS50109">
    <property type="entry name" value="HIS_KIN"/>
    <property type="match status" value="1"/>
</dbReference>
<keyword evidence="6" id="KW-1133">Transmembrane helix</keyword>
<keyword evidence="3" id="KW-0808">Transferase</keyword>
<dbReference type="EMBL" id="QNUH01000004">
    <property type="protein sequence ID" value="REC79383.1"/>
    <property type="molecule type" value="Genomic_DNA"/>
</dbReference>
<dbReference type="Pfam" id="PF02518">
    <property type="entry name" value="HATPase_c"/>
    <property type="match status" value="1"/>
</dbReference>
<evidence type="ECO:0000259" key="7">
    <source>
        <dbReference type="PROSITE" id="PS50109"/>
    </source>
</evidence>
<dbReference type="Proteomes" id="UP000257030">
    <property type="component" value="Unassembled WGS sequence"/>
</dbReference>
<evidence type="ECO:0000256" key="5">
    <source>
        <dbReference type="ARBA" id="ARBA00023012"/>
    </source>
</evidence>
<proteinExistence type="predicted"/>
<evidence type="ECO:0000256" key="1">
    <source>
        <dbReference type="ARBA" id="ARBA00000085"/>
    </source>
</evidence>
<dbReference type="PANTHER" id="PTHR24421:SF10">
    <property type="entry name" value="NITRATE_NITRITE SENSOR PROTEIN NARQ"/>
    <property type="match status" value="1"/>
</dbReference>
<sequence length="253" mass="28979">MPYRENQNLAVVVWIWIGIGLLFLMTLFITVLTFTYLKGIKKNKKKIMQMVRNAQTECLKNTIYIQEKDRERLSEELHDNIISRLNLIRLNTAGKSVNDLSRDIRVSMQLIRELSHNLTPPDLDEIELSDLIADYLEQVEGLPVIFHHSGIDGKRIISSSVKLNLFRIVQELISNVLKHAQATKVDIRLRISSRYLVLTVKDNGCGFKTGNKYGGIGLRNIRSRTQQINAAYKLKTKPGKGTQWLIFTTLKSS</sequence>
<dbReference type="SMART" id="SM00387">
    <property type="entry name" value="HATPase_c"/>
    <property type="match status" value="1"/>
</dbReference>
<keyword evidence="4" id="KW-0418">Kinase</keyword>
<accession>A0A3D9DN38</accession>
<gene>
    <name evidence="8" type="ORF">DRF60_06040</name>
</gene>